<organism evidence="1 2">
    <name type="scientific">Pristionchus entomophagus</name>
    <dbReference type="NCBI Taxonomy" id="358040"/>
    <lineage>
        <taxon>Eukaryota</taxon>
        <taxon>Metazoa</taxon>
        <taxon>Ecdysozoa</taxon>
        <taxon>Nematoda</taxon>
        <taxon>Chromadorea</taxon>
        <taxon>Rhabditida</taxon>
        <taxon>Rhabditina</taxon>
        <taxon>Diplogasteromorpha</taxon>
        <taxon>Diplogasteroidea</taxon>
        <taxon>Neodiplogasteridae</taxon>
        <taxon>Pristionchus</taxon>
    </lineage>
</organism>
<feature type="non-terminal residue" evidence="1">
    <location>
        <position position="102"/>
    </location>
</feature>
<sequence length="102" mass="11494">HEIVNVTVHPCAFGNRMTPNLDIPDCHMLNIRLENVCPALHLEHASTSVRHLGLVGHLRHAIAAHDLEYLLAHFVLCFLIDSEEEHCPSQRCCGRFHAGDEK</sequence>
<dbReference type="EMBL" id="BTSX01000006">
    <property type="protein sequence ID" value="GMT03177.1"/>
    <property type="molecule type" value="Genomic_DNA"/>
</dbReference>
<protein>
    <recommendedName>
        <fullName evidence="3">Ribosomal protein</fullName>
    </recommendedName>
</protein>
<evidence type="ECO:0000313" key="2">
    <source>
        <dbReference type="Proteomes" id="UP001432027"/>
    </source>
</evidence>
<dbReference type="AlphaFoldDB" id="A0AAV5U9W0"/>
<evidence type="ECO:0008006" key="3">
    <source>
        <dbReference type="Google" id="ProtNLM"/>
    </source>
</evidence>
<name>A0AAV5U9W0_9BILA</name>
<gene>
    <name evidence="1" type="ORF">PENTCL1PPCAC_25351</name>
</gene>
<feature type="non-terminal residue" evidence="1">
    <location>
        <position position="1"/>
    </location>
</feature>
<proteinExistence type="predicted"/>
<accession>A0AAV5U9W0</accession>
<comment type="caution">
    <text evidence="1">The sequence shown here is derived from an EMBL/GenBank/DDBJ whole genome shotgun (WGS) entry which is preliminary data.</text>
</comment>
<dbReference type="Proteomes" id="UP001432027">
    <property type="component" value="Unassembled WGS sequence"/>
</dbReference>
<keyword evidence="2" id="KW-1185">Reference proteome</keyword>
<reference evidence="1" key="1">
    <citation type="submission" date="2023-10" db="EMBL/GenBank/DDBJ databases">
        <title>Genome assembly of Pristionchus species.</title>
        <authorList>
            <person name="Yoshida K."/>
            <person name="Sommer R.J."/>
        </authorList>
    </citation>
    <scope>NUCLEOTIDE SEQUENCE</scope>
    <source>
        <strain evidence="1">RS0144</strain>
    </source>
</reference>
<evidence type="ECO:0000313" key="1">
    <source>
        <dbReference type="EMBL" id="GMT03177.1"/>
    </source>
</evidence>